<keyword evidence="12 15" id="KW-0460">Magnesium</keyword>
<dbReference type="NCBIfam" id="TIGR00757">
    <property type="entry name" value="RNaseEG"/>
    <property type="match status" value="1"/>
</dbReference>
<feature type="binding site" evidence="15">
    <location>
        <position position="302"/>
    </location>
    <ligand>
        <name>Mg(2+)</name>
        <dbReference type="ChEBI" id="CHEBI:18420"/>
        <note>catalytic</note>
    </ligand>
</feature>
<evidence type="ECO:0000256" key="10">
    <source>
        <dbReference type="ARBA" id="ARBA00022759"/>
    </source>
</evidence>
<dbReference type="PROSITE" id="PS50126">
    <property type="entry name" value="S1"/>
    <property type="match status" value="1"/>
</dbReference>
<evidence type="ECO:0000256" key="3">
    <source>
        <dbReference type="ARBA" id="ARBA00022490"/>
    </source>
</evidence>
<dbReference type="PANTHER" id="PTHR30001:SF1">
    <property type="entry name" value="RIBONUCLEASE E_G-LIKE PROTEIN, CHLOROPLASTIC"/>
    <property type="match status" value="1"/>
</dbReference>
<gene>
    <name evidence="15 18" type="primary">rne</name>
    <name evidence="18" type="ORF">ABUE30_02900</name>
</gene>
<feature type="compositionally biased region" description="Basic residues" evidence="16">
    <location>
        <begin position="684"/>
        <end position="695"/>
    </location>
</feature>
<feature type="region of interest" description="Disordered" evidence="16">
    <location>
        <begin position="560"/>
        <end position="889"/>
    </location>
</feature>
<dbReference type="PANTHER" id="PTHR30001">
    <property type="entry name" value="RIBONUCLEASE"/>
    <property type="match status" value="1"/>
</dbReference>
<dbReference type="GO" id="GO:0008995">
    <property type="term" value="F:ribonuclease E activity"/>
    <property type="evidence" value="ECO:0007669"/>
    <property type="project" value="UniProtKB-EC"/>
</dbReference>
<keyword evidence="4 15" id="KW-0997">Cell inner membrane</keyword>
<dbReference type="EC" id="3.1.26.12" evidence="15"/>
<feature type="compositionally biased region" description="Polar residues" evidence="16">
    <location>
        <begin position="839"/>
        <end position="859"/>
    </location>
</feature>
<dbReference type="NCBIfam" id="NF008074">
    <property type="entry name" value="PRK10811.1"/>
    <property type="match status" value="1"/>
</dbReference>
<evidence type="ECO:0000256" key="9">
    <source>
        <dbReference type="ARBA" id="ARBA00022730"/>
    </source>
</evidence>
<evidence type="ECO:0000256" key="16">
    <source>
        <dbReference type="SAM" id="MobiDB-lite"/>
    </source>
</evidence>
<dbReference type="Gene3D" id="3.40.1260.20">
    <property type="entry name" value="Ribonuclease E, catalytic domain"/>
    <property type="match status" value="1"/>
</dbReference>
<keyword evidence="15" id="KW-0820">tRNA-binding</keyword>
<feature type="compositionally biased region" description="Basic and acidic residues" evidence="16">
    <location>
        <begin position="800"/>
        <end position="810"/>
    </location>
</feature>
<keyword evidence="19" id="KW-1185">Reference proteome</keyword>
<dbReference type="Pfam" id="PF00575">
    <property type="entry name" value="S1"/>
    <property type="match status" value="1"/>
</dbReference>
<feature type="binding site" evidence="15">
    <location>
        <position position="345"/>
    </location>
    <ligand>
        <name>Mg(2+)</name>
        <dbReference type="ChEBI" id="CHEBI:18420"/>
        <note>catalytic</note>
    </ligand>
</feature>
<keyword evidence="8 15" id="KW-0479">Metal-binding</keyword>
<evidence type="ECO:0000256" key="11">
    <source>
        <dbReference type="ARBA" id="ARBA00022801"/>
    </source>
</evidence>
<feature type="compositionally biased region" description="Polar residues" evidence="16">
    <location>
        <begin position="770"/>
        <end position="784"/>
    </location>
</feature>
<evidence type="ECO:0000256" key="5">
    <source>
        <dbReference type="ARBA" id="ARBA00022552"/>
    </source>
</evidence>
<evidence type="ECO:0000313" key="18">
    <source>
        <dbReference type="EMBL" id="MFM2484022.1"/>
    </source>
</evidence>
<dbReference type="CDD" id="cd04453">
    <property type="entry name" value="S1_RNase_E"/>
    <property type="match status" value="1"/>
</dbReference>
<comment type="catalytic activity">
    <reaction evidence="15">
        <text>Endonucleolytic cleavage of single-stranded RNA in A- and U-rich regions.</text>
        <dbReference type="EC" id="3.1.26.12"/>
    </reaction>
</comment>
<dbReference type="Pfam" id="PF10150">
    <property type="entry name" value="RNase_E_G"/>
    <property type="match status" value="1"/>
</dbReference>
<comment type="function">
    <text evidence="15">Endoribonuclease that plays a central role in RNA processing and decay. Required for the maturation of 5S and 16S rRNAs and the majority of tRNAs. Also involved in the degradation of most mRNAs.</text>
</comment>
<evidence type="ECO:0000313" key="19">
    <source>
        <dbReference type="Proteomes" id="UP001629953"/>
    </source>
</evidence>
<reference evidence="18 19" key="1">
    <citation type="journal article" date="2013" name="Int. J. Syst. Evol. Microbiol.">
        <title>Celerinatantimonas yamalensis sp. nov., a cold-adapted diazotrophic bacterium from a cold permafrost brine.</title>
        <authorList>
            <person name="Shcherbakova V."/>
            <person name="Chuvilskaya N."/>
            <person name="Rivkina E."/>
            <person name="Demidov N."/>
            <person name="Uchaeva V."/>
            <person name="Suetin S."/>
            <person name="Suzina N."/>
            <person name="Gilichinsky D."/>
        </authorList>
    </citation>
    <scope>NUCLEOTIDE SEQUENCE [LARGE SCALE GENOMIC DNA]</scope>
    <source>
        <strain evidence="18 19">C7</strain>
    </source>
</reference>
<feature type="compositionally biased region" description="Polar residues" evidence="16">
    <location>
        <begin position="620"/>
        <end position="631"/>
    </location>
</feature>
<evidence type="ECO:0000256" key="2">
    <source>
        <dbReference type="ARBA" id="ARBA00022475"/>
    </source>
</evidence>
<feature type="region of interest" description="Required for zinc-mediated homotetramerization and catalytic activity" evidence="15">
    <location>
        <begin position="403"/>
        <end position="406"/>
    </location>
</feature>
<evidence type="ECO:0000259" key="17">
    <source>
        <dbReference type="PROSITE" id="PS50126"/>
    </source>
</evidence>
<feature type="compositionally biased region" description="Polar residues" evidence="16">
    <location>
        <begin position="868"/>
        <end position="889"/>
    </location>
</feature>
<keyword evidence="13 15" id="KW-0694">RNA-binding</keyword>
<comment type="similarity">
    <text evidence="1">Belongs to the RNase E/G family. RNase G subfamily.</text>
</comment>
<keyword evidence="15" id="KW-0862">Zinc</keyword>
<dbReference type="Gene3D" id="2.40.50.140">
    <property type="entry name" value="Nucleic acid-binding proteins"/>
    <property type="match status" value="1"/>
</dbReference>
<feature type="compositionally biased region" description="Low complexity" evidence="16">
    <location>
        <begin position="709"/>
        <end position="720"/>
    </location>
</feature>
<comment type="subcellular location">
    <subcellularLocation>
        <location evidence="15">Cytoplasm</location>
    </subcellularLocation>
    <subcellularLocation>
        <location evidence="15">Cell inner membrane</location>
        <topology evidence="15">Peripheral membrane protein</topology>
        <orientation evidence="15">Cytoplasmic side</orientation>
    </subcellularLocation>
</comment>
<dbReference type="InterPro" id="IPR004659">
    <property type="entry name" value="RNase_E/G"/>
</dbReference>
<sequence length="988" mass="109889">MKRMLINAMQLEEMRVALVDGQKLYDLDIESPGHEQKKANIYKGKITRVEPSLEAAFVDYGAERHGFLPIKEIARDYFPSGYVYKGRPSIKDVVKEGQEVIVQIDKEERGNKGAALTTFISLAGSYLVLMPNNPRAGGISRRIEGDDRTELKEALGSLELPKGMGLIVRTAGVGKSAEELEWDLKVLLNHWKAIKDAADSQSAPVLIHQESNVIVRAIRDYLRRDVGEILIDNRIIFEEAKQHISLVRPDFVSRVKRYDGEVPLFNHYQIESQIESAFQREVRLPSGGSIVIDPTEALTSIDINSARATKGGDIEETALQTNLEAADEVARQLRLRDLGGLVVIDFIDMTPVKNQREVENRFREAVRQDRARVQIGRISRFGLLEMSRQRLRPSLVESSTHICPRCNGQGTIRDTESLALSILRLVEEEALKENTPEVRAEVPVSVAAYLLNEKRVAVNKLEKRHQVRVVVIPNQHMDTPHYEVNRVRPGEQTEEASYSLVTAQPSPVYQPQVNIQQKASEQPLLKGFSPIEPAPVVNQTVAVVQKAESWFSRLMNKLFSPAPVTPKDAPKDAPKETTEESASNKSSESSRPEQTRKTRENRSRRQNRSRQRSDDKKPQNVANTDITSASTPKEEKQSKPSQKQAPVKRGSDTNKSQPPVDDQLQESDQNQEAVVQHKEEPPKLRRQQRRLYRKIRLQEAVSDTVAPISNSNEQSYASSSRVENTGVTNEPSSIQATATADETTMAVNDAGTEPSNLEVEAAEQKPEIAQENQSSTTDTEQTSAKPKRRRRRSSQSPYAGDRKRFSDLEKASLSNDEMAESNDQNSHDEPSEVKADSAVEQQATPETTSQAPSENQMDQPNVVRESPSEQVASTQPEAIIEPSSQIDTQQSEVVIEPRVEHAVESALVLTADEAAAIKIEPSVNPIAGVFAQAKGFAHAPMTKPSPVAPSERTVEVQPYERLQLQHSGRQAGVNGASHSVNAPMKKPS</sequence>
<dbReference type="SMART" id="SM00316">
    <property type="entry name" value="S1"/>
    <property type="match status" value="1"/>
</dbReference>
<keyword evidence="11 15" id="KW-0378">Hydrolase</keyword>
<keyword evidence="3 15" id="KW-0963">Cytoplasm</keyword>
<dbReference type="RefSeq" id="WP_408622165.1">
    <property type="nucleotide sequence ID" value="NZ_JBEQCT010000001.1"/>
</dbReference>
<evidence type="ECO:0000256" key="6">
    <source>
        <dbReference type="ARBA" id="ARBA00022694"/>
    </source>
</evidence>
<feature type="domain" description="S1 motif" evidence="17">
    <location>
        <begin position="39"/>
        <end position="119"/>
    </location>
</feature>
<dbReference type="InterPro" id="IPR003029">
    <property type="entry name" value="S1_domain"/>
</dbReference>
<feature type="binding site" evidence="15">
    <location>
        <position position="403"/>
    </location>
    <ligand>
        <name>Zn(2+)</name>
        <dbReference type="ChEBI" id="CHEBI:29105"/>
        <note>ligand shared between dimeric partners</note>
    </ligand>
</feature>
<keyword evidence="6 15" id="KW-0819">tRNA processing</keyword>
<dbReference type="EMBL" id="JBEQCT010000001">
    <property type="protein sequence ID" value="MFM2484022.1"/>
    <property type="molecule type" value="Genomic_DNA"/>
</dbReference>
<feature type="compositionally biased region" description="Basic and acidic residues" evidence="16">
    <location>
        <begin position="825"/>
        <end position="837"/>
    </location>
</feature>
<feature type="compositionally biased region" description="Basic and acidic residues" evidence="16">
    <location>
        <begin position="568"/>
        <end position="578"/>
    </location>
</feature>
<evidence type="ECO:0000256" key="12">
    <source>
        <dbReference type="ARBA" id="ARBA00022842"/>
    </source>
</evidence>
<name>A0ABW9G374_9GAMM</name>
<keyword evidence="10 15" id="KW-0255">Endonuclease</keyword>
<evidence type="ECO:0000256" key="15">
    <source>
        <dbReference type="HAMAP-Rule" id="MF_00970"/>
    </source>
</evidence>
<evidence type="ECO:0000256" key="7">
    <source>
        <dbReference type="ARBA" id="ARBA00022722"/>
    </source>
</evidence>
<dbReference type="InterPro" id="IPR028878">
    <property type="entry name" value="RNase_E"/>
</dbReference>
<evidence type="ECO:0000256" key="8">
    <source>
        <dbReference type="ARBA" id="ARBA00022723"/>
    </source>
</evidence>
<comment type="cofactor">
    <cofactor evidence="15">
        <name>Mg(2+)</name>
        <dbReference type="ChEBI" id="CHEBI:18420"/>
    </cofactor>
    <text evidence="15">Binds 1 Mg(2+) ion per subunit.</text>
</comment>
<protein>
    <recommendedName>
        <fullName evidence="15">Ribonuclease E</fullName>
        <shortName evidence="15">RNase E</shortName>
        <ecNumber evidence="15">3.1.26.12</ecNumber>
    </recommendedName>
</protein>
<keyword evidence="7 15" id="KW-0540">Nuclease</keyword>
<dbReference type="InterPro" id="IPR048583">
    <property type="entry name" value="RNase_E_G_thioredoxin-like"/>
</dbReference>
<dbReference type="InterPro" id="IPR019307">
    <property type="entry name" value="RNA-bd_AU-1/RNase_E/G"/>
</dbReference>
<comment type="similarity">
    <text evidence="15">Belongs to the RNase E/G family. RNase E subfamily.</text>
</comment>
<comment type="caution">
    <text evidence="18">The sequence shown here is derived from an EMBL/GenBank/DDBJ whole genome shotgun (WGS) entry which is preliminary data.</text>
</comment>
<evidence type="ECO:0000256" key="4">
    <source>
        <dbReference type="ARBA" id="ARBA00022519"/>
    </source>
</evidence>
<dbReference type="InterPro" id="IPR012340">
    <property type="entry name" value="NA-bd_OB-fold"/>
</dbReference>
<dbReference type="HAMAP" id="MF_00970">
    <property type="entry name" value="RNase_E"/>
    <property type="match status" value="1"/>
</dbReference>
<evidence type="ECO:0000256" key="1">
    <source>
        <dbReference type="ARBA" id="ARBA00005663"/>
    </source>
</evidence>
<comment type="cofactor">
    <cofactor evidence="15">
        <name>Zn(2+)</name>
        <dbReference type="ChEBI" id="CHEBI:29105"/>
    </cofactor>
    <text evidence="15">Binds 2 Zn(2+) ions per homotetramer.</text>
</comment>
<comment type="subunit">
    <text evidence="15">Component of the RNA degradosome, which is a multiprotein complex involved in RNA processing and mRNA degradation. Within the RNA degradosome, RNase E assembles into a homotetramer formed by a dimer of dimers.</text>
</comment>
<feature type="compositionally biased region" description="Polar residues" evidence="16">
    <location>
        <begin position="721"/>
        <end position="746"/>
    </location>
</feature>
<keyword evidence="9 15" id="KW-0699">rRNA-binding</keyword>
<organism evidence="18 19">
    <name type="scientific">Celerinatantimonas yamalensis</name>
    <dbReference type="NCBI Taxonomy" id="559956"/>
    <lineage>
        <taxon>Bacteria</taxon>
        <taxon>Pseudomonadati</taxon>
        <taxon>Pseudomonadota</taxon>
        <taxon>Gammaproteobacteria</taxon>
        <taxon>Celerinatantimonadaceae</taxon>
        <taxon>Celerinatantimonas</taxon>
    </lineage>
</organism>
<dbReference type="SUPFAM" id="SSF50249">
    <property type="entry name" value="Nucleic acid-binding proteins"/>
    <property type="match status" value="1"/>
</dbReference>
<accession>A0ABW9G374</accession>
<proteinExistence type="inferred from homology"/>
<feature type="binding site" evidence="15">
    <location>
        <position position="406"/>
    </location>
    <ligand>
        <name>Zn(2+)</name>
        <dbReference type="ChEBI" id="CHEBI:29105"/>
        <note>ligand shared between dimeric partners</note>
    </ligand>
</feature>
<dbReference type="Proteomes" id="UP001629953">
    <property type="component" value="Unassembled WGS sequence"/>
</dbReference>
<feature type="region of interest" description="Disordered" evidence="16">
    <location>
        <begin position="965"/>
        <end position="988"/>
    </location>
</feature>
<keyword evidence="2 15" id="KW-1003">Cell membrane</keyword>
<feature type="compositionally biased region" description="Basic and acidic residues" evidence="16">
    <location>
        <begin position="588"/>
        <end position="603"/>
    </location>
</feature>
<keyword evidence="5 15" id="KW-0698">rRNA processing</keyword>
<evidence type="ECO:0000256" key="13">
    <source>
        <dbReference type="ARBA" id="ARBA00022884"/>
    </source>
</evidence>
<evidence type="ECO:0000256" key="14">
    <source>
        <dbReference type="ARBA" id="ARBA00023136"/>
    </source>
</evidence>
<keyword evidence="14 15" id="KW-0472">Membrane</keyword>
<dbReference type="Pfam" id="PF20833">
    <property type="entry name" value="RNase_E_G_Thio"/>
    <property type="match status" value="1"/>
</dbReference>